<dbReference type="PANTHER" id="PTHR30595">
    <property type="entry name" value="GLPR-RELATED TRANSCRIPTIONAL REPRESSOR"/>
    <property type="match status" value="1"/>
</dbReference>
<reference evidence="3 4" key="1">
    <citation type="submission" date="2024-03" db="EMBL/GenBank/DDBJ databases">
        <title>Draft genome sequence of Klenkia sp. LSe6-5.</title>
        <authorList>
            <person name="Duangmal K."/>
            <person name="Chantavorakit T."/>
        </authorList>
    </citation>
    <scope>NUCLEOTIDE SEQUENCE [LARGE SCALE GENOMIC DNA]</scope>
    <source>
        <strain evidence="3 4">LSe6-5</strain>
    </source>
</reference>
<evidence type="ECO:0000259" key="2">
    <source>
        <dbReference type="Pfam" id="PF18685"/>
    </source>
</evidence>
<evidence type="ECO:0000313" key="3">
    <source>
        <dbReference type="EMBL" id="MEI4273192.1"/>
    </source>
</evidence>
<proteinExistence type="predicted"/>
<gene>
    <name evidence="3" type="ORF">TEK04_15810</name>
</gene>
<dbReference type="RefSeq" id="WP_336405315.1">
    <property type="nucleotide sequence ID" value="NZ_JBAPLU010000018.1"/>
</dbReference>
<name>A0ABU8DWH3_9ACTN</name>
<dbReference type="Gene3D" id="1.10.10.10">
    <property type="entry name" value="Winged helix-like DNA-binding domain superfamily/Winged helix DNA-binding domain"/>
    <property type="match status" value="1"/>
</dbReference>
<dbReference type="InterPro" id="IPR038461">
    <property type="entry name" value="Schlafen_AlbA_2_dom_sf"/>
</dbReference>
<dbReference type="PANTHER" id="PTHR30595:SF6">
    <property type="entry name" value="SCHLAFEN ALBA-2 DOMAIN-CONTAINING PROTEIN"/>
    <property type="match status" value="1"/>
</dbReference>
<dbReference type="Pfam" id="PF13749">
    <property type="entry name" value="HATPase_c_4"/>
    <property type="match status" value="1"/>
</dbReference>
<evidence type="ECO:0000313" key="4">
    <source>
        <dbReference type="Proteomes" id="UP001361570"/>
    </source>
</evidence>
<dbReference type="Gene3D" id="6.10.10.130">
    <property type="match status" value="1"/>
</dbReference>
<dbReference type="Pfam" id="PF04326">
    <property type="entry name" value="SLFN_AlbA_2"/>
    <property type="match status" value="1"/>
</dbReference>
<dbReference type="InterPro" id="IPR007421">
    <property type="entry name" value="Schlafen_AlbA_2_dom"/>
</dbReference>
<keyword evidence="4" id="KW-1185">Reference proteome</keyword>
<dbReference type="Pfam" id="PF18685">
    <property type="entry name" value="DUF5635"/>
    <property type="match status" value="1"/>
</dbReference>
<dbReference type="InterPro" id="IPR038475">
    <property type="entry name" value="RecG_C_sf"/>
</dbReference>
<dbReference type="InterPro" id="IPR040728">
    <property type="entry name" value="DUF5635"/>
</dbReference>
<dbReference type="Gene3D" id="1.10.10.2340">
    <property type="match status" value="1"/>
</dbReference>
<feature type="domain" description="DUF5635" evidence="2">
    <location>
        <begin position="421"/>
        <end position="506"/>
    </location>
</feature>
<dbReference type="Gene3D" id="3.30.565.60">
    <property type="match status" value="1"/>
</dbReference>
<sequence>MLSFLPSMDLLRERDELRALVDVVLDKLSRGERPDDIERQRVDLKEEAGRRGVGGVLLPGQAHNLAAAAHLADEVACFANTLGGGALVLGVENKTGDLLGTALDPDWLRRSIYERVDLAPVVEERVVSGTRLLIIYVAMAGEPVEDTGNRIRWRVDDSCAPVDRAEWWVHRQQQAGYDSMAVSTGRTLADVPPGAMVAVRRYLVGEVPAETGRGDSPADVLRRLGVLQPSGRLTQAGALVFCAGEHTHLELTVLDVEGGDVLAAPDDLSHLSLIEQLAEIEGRLDGQNTSITLRGSFAERPVRRLPPTAVREAVLNALAHRDWMTPEPVRLVWVQQDSSLTVISPGGFSGGITPENLLTRRYARHPALADLFRALSLVEKQGLGVDRMVREMVSLGHRPPVIVQEEGPVVRVRLVGGQPVVPVMALAGRIEPKARRRDVRIALIVDTLLRRAHATPEHMAHVLQRTSAEALEALETAAECRVDAEPLVEQYKGVWLLSTAAIRVLESAGPAATRPGRTILTYRRPADPVAVVRDWLADSPKITSGDHARLTGITQVGALNQLNRMEEAGYLVRGDGKGRNAHFLRGPQL</sequence>
<dbReference type="Gene3D" id="3.30.950.30">
    <property type="entry name" value="Schlafen, AAA domain"/>
    <property type="match status" value="1"/>
</dbReference>
<evidence type="ECO:0000259" key="1">
    <source>
        <dbReference type="Pfam" id="PF04326"/>
    </source>
</evidence>
<comment type="caution">
    <text evidence="3">The sequence shown here is derived from an EMBL/GenBank/DDBJ whole genome shotgun (WGS) entry which is preliminary data.</text>
</comment>
<dbReference type="EMBL" id="JBAPLU010000018">
    <property type="protein sequence ID" value="MEI4273192.1"/>
    <property type="molecule type" value="Genomic_DNA"/>
</dbReference>
<protein>
    <submittedName>
        <fullName evidence="3">DUF5635 domain-containing protein</fullName>
    </submittedName>
</protein>
<organism evidence="3 4">
    <name type="scientific">Klenkia sesuvii</name>
    <dbReference type="NCBI Taxonomy" id="3103137"/>
    <lineage>
        <taxon>Bacteria</taxon>
        <taxon>Bacillati</taxon>
        <taxon>Actinomycetota</taxon>
        <taxon>Actinomycetes</taxon>
        <taxon>Geodermatophilales</taxon>
        <taxon>Geodermatophilaceae</taxon>
        <taxon>Klenkia</taxon>
    </lineage>
</organism>
<accession>A0ABU8DWH3</accession>
<feature type="domain" description="Schlafen AlbA-2" evidence="1">
    <location>
        <begin position="66"/>
        <end position="162"/>
    </location>
</feature>
<dbReference type="Proteomes" id="UP001361570">
    <property type="component" value="Unassembled WGS sequence"/>
</dbReference>
<dbReference type="InterPro" id="IPR036388">
    <property type="entry name" value="WH-like_DNA-bd_sf"/>
</dbReference>